<dbReference type="OMA" id="GCEGHRE"/>
<dbReference type="InterPro" id="IPR032171">
    <property type="entry name" value="COR-A"/>
</dbReference>
<dbReference type="FunFam" id="1.10.10.10:FF:000983">
    <property type="entry name" value="Uncharacterized protein"/>
    <property type="match status" value="1"/>
</dbReference>
<protein>
    <submittedName>
        <fullName evidence="4">Uncharacterized protein LOC118418240</fullName>
    </submittedName>
</protein>
<dbReference type="SUPFAM" id="SSF47986">
    <property type="entry name" value="DEATH domain"/>
    <property type="match status" value="1"/>
</dbReference>
<dbReference type="PANTHER" id="PTHR14389:SF3">
    <property type="entry name" value="PROTEIN FAM111A-LIKE"/>
    <property type="match status" value="1"/>
</dbReference>
<evidence type="ECO:0000313" key="4">
    <source>
        <dbReference type="RefSeq" id="XP_035679977.1"/>
    </source>
</evidence>
<dbReference type="OrthoDB" id="426210at2759"/>
<dbReference type="KEGG" id="bfo:118418240"/>
<feature type="domain" description="Death" evidence="2">
    <location>
        <begin position="495"/>
        <end position="563"/>
    </location>
</feature>
<dbReference type="CDD" id="cd01670">
    <property type="entry name" value="Death"/>
    <property type="match status" value="1"/>
</dbReference>
<name>A0A9J7LCP2_BRAFL</name>
<dbReference type="InterPro" id="IPR036388">
    <property type="entry name" value="WH-like_DNA-bd_sf"/>
</dbReference>
<evidence type="ECO:0000259" key="2">
    <source>
        <dbReference type="PROSITE" id="PS50017"/>
    </source>
</evidence>
<dbReference type="GeneID" id="118418240"/>
<evidence type="ECO:0000313" key="3">
    <source>
        <dbReference type="Proteomes" id="UP000001554"/>
    </source>
</evidence>
<keyword evidence="1" id="KW-0677">Repeat</keyword>
<dbReference type="PANTHER" id="PTHR14389">
    <property type="entry name" value="SI:CH1073-475A24.1"/>
    <property type="match status" value="1"/>
</dbReference>
<reference evidence="4" key="2">
    <citation type="submission" date="2025-08" db="UniProtKB">
        <authorList>
            <consortium name="RefSeq"/>
        </authorList>
    </citation>
    <scope>IDENTIFICATION</scope>
    <source>
        <strain evidence="4">S238N-H82</strain>
        <tissue evidence="4">Testes</tissue>
    </source>
</reference>
<dbReference type="Gene3D" id="1.10.10.10">
    <property type="entry name" value="Winged helix-like DNA-binding domain superfamily/Winged helix DNA-binding domain"/>
    <property type="match status" value="1"/>
</dbReference>
<reference evidence="3" key="1">
    <citation type="journal article" date="2020" name="Nat. Ecol. Evol.">
        <title>Deeply conserved synteny resolves early events in vertebrate evolution.</title>
        <authorList>
            <person name="Simakov O."/>
            <person name="Marletaz F."/>
            <person name="Yue J.X."/>
            <person name="O'Connell B."/>
            <person name="Jenkins J."/>
            <person name="Brandt A."/>
            <person name="Calef R."/>
            <person name="Tung C.H."/>
            <person name="Huang T.K."/>
            <person name="Schmutz J."/>
            <person name="Satoh N."/>
            <person name="Yu J.K."/>
            <person name="Putnam N.H."/>
            <person name="Green R.E."/>
            <person name="Rokhsar D.S."/>
        </authorList>
    </citation>
    <scope>NUCLEOTIDE SEQUENCE [LARGE SCALE GENOMIC DNA]</scope>
    <source>
        <strain evidence="3">S238N-H82</strain>
    </source>
</reference>
<dbReference type="GO" id="GO:0007165">
    <property type="term" value="P:signal transduction"/>
    <property type="evidence" value="ECO:0007669"/>
    <property type="project" value="InterPro"/>
</dbReference>
<evidence type="ECO:0000256" key="1">
    <source>
        <dbReference type="ARBA" id="ARBA00022737"/>
    </source>
</evidence>
<gene>
    <name evidence="4" type="primary">LOC118418240</name>
</gene>
<dbReference type="Pfam" id="PF16095">
    <property type="entry name" value="COR-A"/>
    <property type="match status" value="1"/>
</dbReference>
<keyword evidence="3" id="KW-1185">Reference proteome</keyword>
<sequence length="563" mass="64742">MSRRVSLPSRLYLVSFPNSTRSNLDLTNEIFKATDKTDILCSLVSTDFSKVFDRVNHNVAIQRLIDLGLRPSITSWIVDFLRNRQQAVRYHGALSEKITVTCGLPQIPVKWLELKSKLQDMYKEGRRYCSLQEVMEAIGSPPKTTTTEENAISILTFWHLCGDIIYFPVQNLRNFVILEPQWFVDVCKTIITIPQYRDREVKDEWDRLQETGELRDHLIDYVWSHREEALRYNLMEHKQELLDMMEKFDLVLRCHGRSEEETGPKCDVAGEATYFVPSLLTSVKDEKKLYPPGTTCSKPIFVVFDGKFCPVGQYHRMVISSMRRYLSVKPQLAYASCAKFITSNIKRQTFILTKEKFFLKVGLVSSVKDEESCFSHGPSVREGLEEDLTDIINKWVPGIRYKWCVRCGCEGHREKEDADSFLLIEDLSATEHFKSGEIVCETYAPATTTVKEAGLSDWFRNPVPQTAEETLAYPGSLPTVSQDYFHLVVREVCPRWRELAFRLNLSPANVEEIDERHRGEPRKCCRAVCDRWVQLNGSSATVEVLKDALMSIGEVPTAENIDE</sequence>
<dbReference type="InterPro" id="IPR011029">
    <property type="entry name" value="DEATH-like_dom_sf"/>
</dbReference>
<dbReference type="PROSITE" id="PS50017">
    <property type="entry name" value="DEATH_DOMAIN"/>
    <property type="match status" value="1"/>
</dbReference>
<organism evidence="3 4">
    <name type="scientific">Branchiostoma floridae</name>
    <name type="common">Florida lancelet</name>
    <name type="synonym">Amphioxus</name>
    <dbReference type="NCBI Taxonomy" id="7739"/>
    <lineage>
        <taxon>Eukaryota</taxon>
        <taxon>Metazoa</taxon>
        <taxon>Chordata</taxon>
        <taxon>Cephalochordata</taxon>
        <taxon>Leptocardii</taxon>
        <taxon>Amphioxiformes</taxon>
        <taxon>Branchiostomatidae</taxon>
        <taxon>Branchiostoma</taxon>
    </lineage>
</organism>
<dbReference type="RefSeq" id="XP_035679977.1">
    <property type="nucleotide sequence ID" value="XM_035824084.1"/>
</dbReference>
<dbReference type="Proteomes" id="UP000001554">
    <property type="component" value="Chromosome 6"/>
</dbReference>
<dbReference type="Gene3D" id="1.10.533.10">
    <property type="entry name" value="Death Domain, Fas"/>
    <property type="match status" value="1"/>
</dbReference>
<dbReference type="AlphaFoldDB" id="A0A9J7LCP2"/>
<dbReference type="Pfam" id="PF00531">
    <property type="entry name" value="Death"/>
    <property type="match status" value="1"/>
</dbReference>
<accession>A0A9J7LCP2</accession>
<proteinExistence type="predicted"/>
<dbReference type="InterPro" id="IPR000488">
    <property type="entry name" value="Death_dom"/>
</dbReference>